<evidence type="ECO:0000313" key="3">
    <source>
        <dbReference type="Proteomes" id="UP000005239"/>
    </source>
</evidence>
<accession>A0A2A6BJV1</accession>
<dbReference type="EnsemblMetazoa" id="PPA13099.1">
    <property type="protein sequence ID" value="PPA13099.1"/>
    <property type="gene ID" value="WBGene00102653"/>
</dbReference>
<accession>A0A8R1UAZ6</accession>
<name>A0A2A6BJV1_PRIPA</name>
<reference evidence="2" key="2">
    <citation type="submission" date="2022-06" db="UniProtKB">
        <authorList>
            <consortium name="EnsemblMetazoa"/>
        </authorList>
    </citation>
    <scope>IDENTIFICATION</scope>
    <source>
        <strain evidence="2">PS312</strain>
    </source>
</reference>
<feature type="region of interest" description="Disordered" evidence="1">
    <location>
        <begin position="324"/>
        <end position="354"/>
    </location>
</feature>
<dbReference type="AlphaFoldDB" id="A0A2A6BJV1"/>
<proteinExistence type="predicted"/>
<gene>
    <name evidence="2" type="primary">WBGene00102653</name>
</gene>
<feature type="region of interest" description="Disordered" evidence="1">
    <location>
        <begin position="1"/>
        <end position="52"/>
    </location>
</feature>
<organism evidence="2 3">
    <name type="scientific">Pristionchus pacificus</name>
    <name type="common">Parasitic nematode worm</name>
    <dbReference type="NCBI Taxonomy" id="54126"/>
    <lineage>
        <taxon>Eukaryota</taxon>
        <taxon>Metazoa</taxon>
        <taxon>Ecdysozoa</taxon>
        <taxon>Nematoda</taxon>
        <taxon>Chromadorea</taxon>
        <taxon>Rhabditida</taxon>
        <taxon>Rhabditina</taxon>
        <taxon>Diplogasteromorpha</taxon>
        <taxon>Diplogasteroidea</taxon>
        <taxon>Neodiplogasteridae</taxon>
        <taxon>Pristionchus</taxon>
    </lineage>
</organism>
<evidence type="ECO:0000313" key="2">
    <source>
        <dbReference type="EnsemblMetazoa" id="PPA13099.1"/>
    </source>
</evidence>
<feature type="compositionally biased region" description="Low complexity" evidence="1">
    <location>
        <begin position="15"/>
        <end position="29"/>
    </location>
</feature>
<dbReference type="Proteomes" id="UP000005239">
    <property type="component" value="Unassembled WGS sequence"/>
</dbReference>
<sequence length="406" mass="45124">MSAVIESTDSIATPNSDDSSNSCSSSMEKGVAEEKREEKEDEPSSPNPLEEPEAVFSFEFVPDSDLDTYHSTLGCILRESCIVPRSSRLFLSLQSERTFFLTIDNDDSSPMSWKGLNSLVSVARVEYSHIESLLDRKNVISIFDLPNFDMYGGSEVLSSLERNVQKLSVVEKRETSPIPADPRPAKADQVTVKRALIVTILKGELKTRSEEKMRELANDSCFDTKVKDVQAVIDPLCDEHFFLLFVRPSHILDNIALIRRGLLHDQISVRKVVETTPVVQDRFLELVADPSRCFPVEVKKKEKPEPKSSRGTINSLPLKAHIASNGFATPKAEPSTPPSEDSRRARGPTSGHVARRLVEGSLGIRSTVTREQLKKENALVATFAAEKRATRQKAQAVANQVKEAFE</sequence>
<reference evidence="3" key="1">
    <citation type="journal article" date="2008" name="Nat. Genet.">
        <title>The Pristionchus pacificus genome provides a unique perspective on nematode lifestyle and parasitism.</title>
        <authorList>
            <person name="Dieterich C."/>
            <person name="Clifton S.W."/>
            <person name="Schuster L.N."/>
            <person name="Chinwalla A."/>
            <person name="Delehaunty K."/>
            <person name="Dinkelacker I."/>
            <person name="Fulton L."/>
            <person name="Fulton R."/>
            <person name="Godfrey J."/>
            <person name="Minx P."/>
            <person name="Mitreva M."/>
            <person name="Roeseler W."/>
            <person name="Tian H."/>
            <person name="Witte H."/>
            <person name="Yang S.P."/>
            <person name="Wilson R.K."/>
            <person name="Sommer R.J."/>
        </authorList>
    </citation>
    <scope>NUCLEOTIDE SEQUENCE [LARGE SCALE GENOMIC DNA]</scope>
    <source>
        <strain evidence="3">PS312</strain>
    </source>
</reference>
<keyword evidence="3" id="KW-1185">Reference proteome</keyword>
<evidence type="ECO:0000256" key="1">
    <source>
        <dbReference type="SAM" id="MobiDB-lite"/>
    </source>
</evidence>
<protein>
    <submittedName>
        <fullName evidence="2">Uncharacterized protein</fullName>
    </submittedName>
</protein>
<feature type="compositionally biased region" description="Polar residues" evidence="1">
    <location>
        <begin position="1"/>
        <end position="14"/>
    </location>
</feature>